<evidence type="ECO:0000313" key="2">
    <source>
        <dbReference type="EMBL" id="CAD9021256.1"/>
    </source>
</evidence>
<accession>A0A7S1NI34</accession>
<feature type="compositionally biased region" description="Basic and acidic residues" evidence="1">
    <location>
        <begin position="286"/>
        <end position="296"/>
    </location>
</feature>
<sequence length="500" mass="57274">MSCLFFFESCFSPWRCEIISCTMCDLLGYLGVSIPSEPAGVSSHAGSKDFSFYKPSCNTNIVSSSGARTSRDRLGSQCKIEIPNLRNADQQDQATTPKCPPPAEPRDQQDHLPKERSKDMAAESKSGNSFLQVALDHKVETIRRRTKRGGYVDYDIYESKVPSNLAQNMALAQQKKEREKVVREQDRAQAQSVSEANAQWAERVWQEYQTQKTLRRQELRDFQVLHEKYVQVARAREERQKQKEREDMGRQAQHSQAEARLKREQEQQQVRAFQQAQAQHAALWTEARKQQREAQKKQSSTSLGMPPEAQVPETVIAANRQRLAAYWKDQIELRAQEQREQQEERRRAEQEVALAYGAELSALSQREREVKQQRTRETLTAYALAMKAKEERVQQRKVERQKAAAARALQDQQVQWDCEEVCALAQQQRKAHVTAMQAHVKANVALKAEAKQRAWAEDRRRQTAGPPVEKKVLVRCPQTSLLLPPDCFNLVVTTATTSSL</sequence>
<gene>
    <name evidence="2" type="ORF">EGYM00392_LOCUS32375</name>
</gene>
<evidence type="ECO:0000256" key="1">
    <source>
        <dbReference type="SAM" id="MobiDB-lite"/>
    </source>
</evidence>
<organism evidence="2">
    <name type="scientific">Eutreptiella gymnastica</name>
    <dbReference type="NCBI Taxonomy" id="73025"/>
    <lineage>
        <taxon>Eukaryota</taxon>
        <taxon>Discoba</taxon>
        <taxon>Euglenozoa</taxon>
        <taxon>Euglenida</taxon>
        <taxon>Spirocuta</taxon>
        <taxon>Euglenophyceae</taxon>
        <taxon>Eutreptiales</taxon>
        <taxon>Eutreptiaceae</taxon>
        <taxon>Eutreptiella</taxon>
    </lineage>
</organism>
<name>A0A7S1NI34_9EUGL</name>
<reference evidence="2" key="1">
    <citation type="submission" date="2021-01" db="EMBL/GenBank/DDBJ databases">
        <authorList>
            <person name="Corre E."/>
            <person name="Pelletier E."/>
            <person name="Niang G."/>
            <person name="Scheremetjew M."/>
            <person name="Finn R."/>
            <person name="Kale V."/>
            <person name="Holt S."/>
            <person name="Cochrane G."/>
            <person name="Meng A."/>
            <person name="Brown T."/>
            <person name="Cohen L."/>
        </authorList>
    </citation>
    <scope>NUCLEOTIDE SEQUENCE</scope>
    <source>
        <strain evidence="2">NIES-381</strain>
    </source>
</reference>
<feature type="region of interest" description="Disordered" evidence="1">
    <location>
        <begin position="85"/>
        <end position="129"/>
    </location>
</feature>
<feature type="compositionally biased region" description="Polar residues" evidence="1">
    <location>
        <begin position="87"/>
        <end position="96"/>
    </location>
</feature>
<feature type="compositionally biased region" description="Low complexity" evidence="1">
    <location>
        <begin position="267"/>
        <end position="282"/>
    </location>
</feature>
<feature type="region of interest" description="Disordered" evidence="1">
    <location>
        <begin position="236"/>
        <end position="309"/>
    </location>
</feature>
<dbReference type="EMBL" id="HBGA01086587">
    <property type="protein sequence ID" value="CAD9021256.1"/>
    <property type="molecule type" value="Transcribed_RNA"/>
</dbReference>
<proteinExistence type="predicted"/>
<protein>
    <submittedName>
        <fullName evidence="2">Uncharacterized protein</fullName>
    </submittedName>
</protein>
<feature type="compositionally biased region" description="Basic and acidic residues" evidence="1">
    <location>
        <begin position="104"/>
        <end position="122"/>
    </location>
</feature>
<feature type="compositionally biased region" description="Basic and acidic residues" evidence="1">
    <location>
        <begin position="257"/>
        <end position="266"/>
    </location>
</feature>
<feature type="compositionally biased region" description="Basic and acidic residues" evidence="1">
    <location>
        <begin position="236"/>
        <end position="249"/>
    </location>
</feature>
<dbReference type="AlphaFoldDB" id="A0A7S1NI34"/>